<reference evidence="1" key="1">
    <citation type="submission" date="2015-07" db="EMBL/GenBank/DDBJ databases">
        <title>MeaNS - Measles Nucleotide Surveillance Program.</title>
        <authorList>
            <person name="Tran T."/>
            <person name="Druce J."/>
        </authorList>
    </citation>
    <scope>NUCLEOTIDE SEQUENCE</scope>
    <source>
        <strain evidence="1">UCB-OBI-ISO-001</strain>
        <tissue evidence="1">Gonad</tissue>
    </source>
</reference>
<protein>
    <submittedName>
        <fullName evidence="1">Uncharacterized protein</fullName>
    </submittedName>
</protein>
<dbReference type="EMBL" id="KQ418702">
    <property type="protein sequence ID" value="KOF86288.1"/>
    <property type="molecule type" value="Genomic_DNA"/>
</dbReference>
<proteinExistence type="predicted"/>
<gene>
    <name evidence="1" type="ORF">OCBIM_22018954mg</name>
</gene>
<dbReference type="AlphaFoldDB" id="A0A0L8HAH2"/>
<name>A0A0L8HAH2_OCTBM</name>
<evidence type="ECO:0000313" key="1">
    <source>
        <dbReference type="EMBL" id="KOF86288.1"/>
    </source>
</evidence>
<sequence>MEEIKIRLHRHSNMLELEHETWTTLRLIRKCHQTVKTRHKELLSHEITRQSTILSVPTLYKSR</sequence>
<organism evidence="1">
    <name type="scientific">Octopus bimaculoides</name>
    <name type="common">California two-spotted octopus</name>
    <dbReference type="NCBI Taxonomy" id="37653"/>
    <lineage>
        <taxon>Eukaryota</taxon>
        <taxon>Metazoa</taxon>
        <taxon>Spiralia</taxon>
        <taxon>Lophotrochozoa</taxon>
        <taxon>Mollusca</taxon>
        <taxon>Cephalopoda</taxon>
        <taxon>Coleoidea</taxon>
        <taxon>Octopodiformes</taxon>
        <taxon>Octopoda</taxon>
        <taxon>Incirrata</taxon>
        <taxon>Octopodidae</taxon>
        <taxon>Octopus</taxon>
    </lineage>
</organism>
<accession>A0A0L8HAH2</accession>